<gene>
    <name evidence="2" type="primary">csd</name>
    <name evidence="2" type="ORF">Anas_03080</name>
</gene>
<comment type="caution">
    <text evidence="2">The sequence shown here is derived from an EMBL/GenBank/DDBJ whole genome shotgun (WGS) entry which is preliminary data.</text>
</comment>
<protein>
    <submittedName>
        <fullName evidence="2">Putative cysteine desulfurase</fullName>
    </submittedName>
</protein>
<reference evidence="2 3" key="1">
    <citation type="journal article" date="2019" name="PLoS Biol.">
        <title>Sex chromosomes control vertical transmission of feminizing Wolbachia symbionts in an isopod.</title>
        <authorList>
            <person name="Becking T."/>
            <person name="Chebbi M.A."/>
            <person name="Giraud I."/>
            <person name="Moumen B."/>
            <person name="Laverre T."/>
            <person name="Caubet Y."/>
            <person name="Peccoud J."/>
            <person name="Gilbert C."/>
            <person name="Cordaux R."/>
        </authorList>
    </citation>
    <scope>NUCLEOTIDE SEQUENCE [LARGE SCALE GENOMIC DNA]</scope>
    <source>
        <strain evidence="2">ANa2</strain>
        <tissue evidence="2">Whole body excluding digestive tract and cuticle</tissue>
    </source>
</reference>
<name>A0A5N5TDH7_9CRUS</name>
<dbReference type="OrthoDB" id="420046at2759"/>
<dbReference type="SUPFAM" id="SSF53383">
    <property type="entry name" value="PLP-dependent transferases"/>
    <property type="match status" value="1"/>
</dbReference>
<dbReference type="Pfam" id="PF00266">
    <property type="entry name" value="Aminotran_5"/>
    <property type="match status" value="1"/>
</dbReference>
<dbReference type="InterPro" id="IPR015424">
    <property type="entry name" value="PyrdxlP-dep_Trfase"/>
</dbReference>
<dbReference type="Gene3D" id="3.40.640.10">
    <property type="entry name" value="Type I PLP-dependent aspartate aminotransferase-like (Major domain)"/>
    <property type="match status" value="1"/>
</dbReference>
<dbReference type="EMBL" id="SEYY01002532">
    <property type="protein sequence ID" value="KAB7504714.1"/>
    <property type="molecule type" value="Genomic_DNA"/>
</dbReference>
<dbReference type="Proteomes" id="UP000326759">
    <property type="component" value="Unassembled WGS sequence"/>
</dbReference>
<dbReference type="PANTHER" id="PTHR43686:SF1">
    <property type="entry name" value="AMINOTRAN_5 DOMAIN-CONTAINING PROTEIN"/>
    <property type="match status" value="1"/>
</dbReference>
<feature type="domain" description="Aminotransferase class V" evidence="1">
    <location>
        <begin position="73"/>
        <end position="296"/>
    </location>
</feature>
<dbReference type="InterPro" id="IPR000192">
    <property type="entry name" value="Aminotrans_V_dom"/>
</dbReference>
<sequence length="344" mass="38756">SYPETLVTGYLMAVDTAHRKFYDFEAFDSPPNETNLKVDPEETKRIFSYVNENIIGSQRGFSSPFGYKKVTYCDYVASGRSLKFIEEYILDQVLPQYGSTHTTTSVSSLQTTLFRHEARDIIRNAVRASEHDRIIFTGSGSTGAVNKLINGLNLVTSPIVFVDFTAHHSSLLPWREIGALVIRIKERKDGTLDEEHLESLMVELKSLERQMIGCFSAASNITGLLIDTDSVTSLLHKYNAFAFWDFATAAPYVDVIMNPVISNDSSSLSHKDAIFFSLHKFVGGVQTPVFFVSREKHRYLQDVEEREEGGTPPIVETIRGGMVMQLKMNLTPKAIKERCFQLSR</sequence>
<proteinExistence type="predicted"/>
<accession>A0A5N5TDH7</accession>
<keyword evidence="3" id="KW-1185">Reference proteome</keyword>
<evidence type="ECO:0000313" key="3">
    <source>
        <dbReference type="Proteomes" id="UP000326759"/>
    </source>
</evidence>
<dbReference type="InterPro" id="IPR015421">
    <property type="entry name" value="PyrdxlP-dep_Trfase_major"/>
</dbReference>
<evidence type="ECO:0000259" key="1">
    <source>
        <dbReference type="Pfam" id="PF00266"/>
    </source>
</evidence>
<dbReference type="AlphaFoldDB" id="A0A5N5TDH7"/>
<feature type="non-terminal residue" evidence="2">
    <location>
        <position position="1"/>
    </location>
</feature>
<organism evidence="2 3">
    <name type="scientific">Armadillidium nasatum</name>
    <dbReference type="NCBI Taxonomy" id="96803"/>
    <lineage>
        <taxon>Eukaryota</taxon>
        <taxon>Metazoa</taxon>
        <taxon>Ecdysozoa</taxon>
        <taxon>Arthropoda</taxon>
        <taxon>Crustacea</taxon>
        <taxon>Multicrustacea</taxon>
        <taxon>Malacostraca</taxon>
        <taxon>Eumalacostraca</taxon>
        <taxon>Peracarida</taxon>
        <taxon>Isopoda</taxon>
        <taxon>Oniscidea</taxon>
        <taxon>Crinocheta</taxon>
        <taxon>Armadillidiidae</taxon>
        <taxon>Armadillidium</taxon>
    </lineage>
</organism>
<dbReference type="PANTHER" id="PTHR43686">
    <property type="entry name" value="SULFURTRANSFERASE-RELATED"/>
    <property type="match status" value="1"/>
</dbReference>
<evidence type="ECO:0000313" key="2">
    <source>
        <dbReference type="EMBL" id="KAB7504714.1"/>
    </source>
</evidence>